<dbReference type="PANTHER" id="PTHR43228">
    <property type="entry name" value="TWO-COMPONENT RESPONSE REGULATOR"/>
    <property type="match status" value="1"/>
</dbReference>
<dbReference type="Proteomes" id="UP000599179">
    <property type="component" value="Unassembled WGS sequence"/>
</dbReference>
<dbReference type="InterPro" id="IPR052048">
    <property type="entry name" value="ST_Response_Regulator"/>
</dbReference>
<reference evidence="4" key="1">
    <citation type="journal article" date="2019" name="Int. J. Syst. Evol. Microbiol.">
        <title>The Global Catalogue of Microorganisms (GCM) 10K type strain sequencing project: providing services to taxonomists for standard genome sequencing and annotation.</title>
        <authorList>
            <consortium name="The Broad Institute Genomics Platform"/>
            <consortium name="The Broad Institute Genome Sequencing Center for Infectious Disease"/>
            <person name="Wu L."/>
            <person name="Ma J."/>
        </authorList>
    </citation>
    <scope>NUCLEOTIDE SEQUENCE [LARGE SCALE GENOMIC DNA]</scope>
    <source>
        <strain evidence="4">CGMCC 1.12931</strain>
    </source>
</reference>
<evidence type="ECO:0000313" key="3">
    <source>
        <dbReference type="EMBL" id="GGE45334.1"/>
    </source>
</evidence>
<dbReference type="Pfam" id="PF00072">
    <property type="entry name" value="Response_reg"/>
    <property type="match status" value="1"/>
</dbReference>
<gene>
    <name evidence="3" type="ORF">GCM10010832_26570</name>
</gene>
<comment type="caution">
    <text evidence="3">The sequence shown here is derived from an EMBL/GenBank/DDBJ whole genome shotgun (WGS) entry which is preliminary data.</text>
</comment>
<name>A0ABQ1SPD8_9FLAO</name>
<dbReference type="InterPro" id="IPR011006">
    <property type="entry name" value="CheY-like_superfamily"/>
</dbReference>
<dbReference type="InterPro" id="IPR001789">
    <property type="entry name" value="Sig_transdc_resp-reg_receiver"/>
</dbReference>
<dbReference type="PANTHER" id="PTHR43228:SF1">
    <property type="entry name" value="TWO-COMPONENT RESPONSE REGULATOR ARR22"/>
    <property type="match status" value="1"/>
</dbReference>
<sequence>MSSKIIEMILAIIDDCDITRFVHAKLVKHLELDIDVIKYNCGRKFLDDLKDQKIDLPDIVLTDYNMKVMNGVGLINELDSYRSKNRIENKLFSYIITANKDISTITNDCKNETFQGFIMKPLRTDHLSDIFEKSGFNVLQKAI</sequence>
<protein>
    <recommendedName>
        <fullName evidence="2">Response regulatory domain-containing protein</fullName>
    </recommendedName>
</protein>
<proteinExistence type="predicted"/>
<dbReference type="EMBL" id="BMGM01000019">
    <property type="protein sequence ID" value="GGE45334.1"/>
    <property type="molecule type" value="Genomic_DNA"/>
</dbReference>
<dbReference type="SUPFAM" id="SSF52172">
    <property type="entry name" value="CheY-like"/>
    <property type="match status" value="1"/>
</dbReference>
<dbReference type="PROSITE" id="PS50110">
    <property type="entry name" value="RESPONSE_REGULATORY"/>
    <property type="match status" value="1"/>
</dbReference>
<organism evidence="3 4">
    <name type="scientific">Psychroflexus planctonicus</name>
    <dbReference type="NCBI Taxonomy" id="1526575"/>
    <lineage>
        <taxon>Bacteria</taxon>
        <taxon>Pseudomonadati</taxon>
        <taxon>Bacteroidota</taxon>
        <taxon>Flavobacteriia</taxon>
        <taxon>Flavobacteriales</taxon>
        <taxon>Flavobacteriaceae</taxon>
        <taxon>Psychroflexus</taxon>
    </lineage>
</organism>
<keyword evidence="4" id="KW-1185">Reference proteome</keyword>
<feature type="modified residue" description="4-aspartylphosphate" evidence="1">
    <location>
        <position position="63"/>
    </location>
</feature>
<evidence type="ECO:0000313" key="4">
    <source>
        <dbReference type="Proteomes" id="UP000599179"/>
    </source>
</evidence>
<evidence type="ECO:0000259" key="2">
    <source>
        <dbReference type="PROSITE" id="PS50110"/>
    </source>
</evidence>
<dbReference type="Gene3D" id="3.40.50.2300">
    <property type="match status" value="1"/>
</dbReference>
<feature type="domain" description="Response regulatory" evidence="2">
    <location>
        <begin position="9"/>
        <end position="135"/>
    </location>
</feature>
<evidence type="ECO:0000256" key="1">
    <source>
        <dbReference type="PROSITE-ProRule" id="PRU00169"/>
    </source>
</evidence>
<keyword evidence="1" id="KW-0597">Phosphoprotein</keyword>
<accession>A0ABQ1SPD8</accession>